<gene>
    <name evidence="1" type="ORF">AAF712_016555</name>
</gene>
<sequence length="52" mass="5986">LGKMTMTSALCPLPLEKRVHFTPTTRRECTTSFSPDFWVTRNTIAPHEHTKI</sequence>
<evidence type="ECO:0000313" key="1">
    <source>
        <dbReference type="EMBL" id="KAL0056832.1"/>
    </source>
</evidence>
<accession>A0ABR2Z8L0</accession>
<organism evidence="1 2">
    <name type="scientific">Marasmius tenuissimus</name>
    <dbReference type="NCBI Taxonomy" id="585030"/>
    <lineage>
        <taxon>Eukaryota</taxon>
        <taxon>Fungi</taxon>
        <taxon>Dikarya</taxon>
        <taxon>Basidiomycota</taxon>
        <taxon>Agaricomycotina</taxon>
        <taxon>Agaricomycetes</taxon>
        <taxon>Agaricomycetidae</taxon>
        <taxon>Agaricales</taxon>
        <taxon>Marasmiineae</taxon>
        <taxon>Marasmiaceae</taxon>
        <taxon>Marasmius</taxon>
    </lineage>
</organism>
<evidence type="ECO:0000313" key="2">
    <source>
        <dbReference type="Proteomes" id="UP001437256"/>
    </source>
</evidence>
<comment type="caution">
    <text evidence="1">The sequence shown here is derived from an EMBL/GenBank/DDBJ whole genome shotgun (WGS) entry which is preliminary data.</text>
</comment>
<proteinExistence type="predicted"/>
<dbReference type="Proteomes" id="UP001437256">
    <property type="component" value="Unassembled WGS sequence"/>
</dbReference>
<keyword evidence="2" id="KW-1185">Reference proteome</keyword>
<feature type="non-terminal residue" evidence="1">
    <location>
        <position position="1"/>
    </location>
</feature>
<name>A0ABR2Z8L0_9AGAR</name>
<protein>
    <submittedName>
        <fullName evidence="1">Uncharacterized protein</fullName>
    </submittedName>
</protein>
<reference evidence="1 2" key="1">
    <citation type="submission" date="2024-05" db="EMBL/GenBank/DDBJ databases">
        <title>A draft genome resource for the thread blight pathogen Marasmius tenuissimus strain MS-2.</title>
        <authorList>
            <person name="Yulfo-Soto G.E."/>
            <person name="Baruah I.K."/>
            <person name="Amoako-Attah I."/>
            <person name="Bukari Y."/>
            <person name="Meinhardt L.W."/>
            <person name="Bailey B.A."/>
            <person name="Cohen S.P."/>
        </authorList>
    </citation>
    <scope>NUCLEOTIDE SEQUENCE [LARGE SCALE GENOMIC DNA]</scope>
    <source>
        <strain evidence="1 2">MS-2</strain>
    </source>
</reference>
<feature type="non-terminal residue" evidence="1">
    <location>
        <position position="52"/>
    </location>
</feature>
<dbReference type="EMBL" id="JBBXMP010000900">
    <property type="protein sequence ID" value="KAL0056832.1"/>
    <property type="molecule type" value="Genomic_DNA"/>
</dbReference>